<keyword evidence="3" id="KW-0349">Heme</keyword>
<dbReference type="Gene3D" id="1.10.630.10">
    <property type="entry name" value="Cytochrome P450"/>
    <property type="match status" value="1"/>
</dbReference>
<dbReference type="PANTHER" id="PTHR24296">
    <property type="entry name" value="CYTOCHROME P450"/>
    <property type="match status" value="1"/>
</dbReference>
<evidence type="ECO:0000256" key="5">
    <source>
        <dbReference type="ARBA" id="ARBA00023002"/>
    </source>
</evidence>
<evidence type="ECO:0000313" key="8">
    <source>
        <dbReference type="EMBL" id="OMO81587.1"/>
    </source>
</evidence>
<keyword evidence="6" id="KW-0408">Iron</keyword>
<keyword evidence="7" id="KW-0503">Monooxygenase</keyword>
<accession>A0A1R3IG88</accession>
<comment type="caution">
    <text evidence="8">The sequence shown here is derived from an EMBL/GenBank/DDBJ whole genome shotgun (WGS) entry which is preliminary data.</text>
</comment>
<dbReference type="InterPro" id="IPR036396">
    <property type="entry name" value="Cyt_P450_sf"/>
</dbReference>
<dbReference type="GO" id="GO:0004497">
    <property type="term" value="F:monooxygenase activity"/>
    <property type="evidence" value="ECO:0007669"/>
    <property type="project" value="UniProtKB-KW"/>
</dbReference>
<name>A0A1R3IG88_9ROSI</name>
<dbReference type="GO" id="GO:0020037">
    <property type="term" value="F:heme binding"/>
    <property type="evidence" value="ECO:0007669"/>
    <property type="project" value="InterPro"/>
</dbReference>
<dbReference type="Proteomes" id="UP000187203">
    <property type="component" value="Unassembled WGS sequence"/>
</dbReference>
<comment type="cofactor">
    <cofactor evidence="1">
        <name>heme</name>
        <dbReference type="ChEBI" id="CHEBI:30413"/>
    </cofactor>
</comment>
<dbReference type="STRING" id="93759.A0A1R3IG88"/>
<dbReference type="PRINTS" id="PR00385">
    <property type="entry name" value="P450"/>
</dbReference>
<evidence type="ECO:0000256" key="6">
    <source>
        <dbReference type="ARBA" id="ARBA00023004"/>
    </source>
</evidence>
<dbReference type="EMBL" id="AWUE01018253">
    <property type="protein sequence ID" value="OMO81587.1"/>
    <property type="molecule type" value="Genomic_DNA"/>
</dbReference>
<dbReference type="OrthoDB" id="1470350at2759"/>
<reference evidence="9" key="1">
    <citation type="submission" date="2013-09" db="EMBL/GenBank/DDBJ databases">
        <title>Corchorus olitorius genome sequencing.</title>
        <authorList>
            <person name="Alam M."/>
            <person name="Haque M.S."/>
            <person name="Islam M.S."/>
            <person name="Emdad E.M."/>
            <person name="Islam M.M."/>
            <person name="Ahmed B."/>
            <person name="Halim A."/>
            <person name="Hossen Q.M.M."/>
            <person name="Hossain M.Z."/>
            <person name="Ahmed R."/>
            <person name="Khan M.M."/>
            <person name="Islam R."/>
            <person name="Rashid M.M."/>
            <person name="Khan S.A."/>
            <person name="Rahman M.S."/>
            <person name="Alam M."/>
            <person name="Yahiya A.S."/>
            <person name="Khan M.S."/>
            <person name="Azam M.S."/>
            <person name="Haque T."/>
            <person name="Lashkar M.Z.H."/>
            <person name="Akhand A.I."/>
            <person name="Morshed G."/>
            <person name="Roy S."/>
            <person name="Uddin K.S."/>
            <person name="Rabeya T."/>
            <person name="Hossain A.S."/>
            <person name="Chowdhury A."/>
            <person name="Snigdha A.R."/>
            <person name="Mortoza M.S."/>
            <person name="Matin S.A."/>
            <person name="Hoque S.M.E."/>
            <person name="Islam M.K."/>
            <person name="Roy D.K."/>
            <person name="Haider R."/>
            <person name="Moosa M.M."/>
            <person name="Elias S.M."/>
            <person name="Hasan A.M."/>
            <person name="Jahan S."/>
            <person name="Shafiuddin M."/>
            <person name="Mahmood N."/>
            <person name="Shommy N.S."/>
        </authorList>
    </citation>
    <scope>NUCLEOTIDE SEQUENCE [LARGE SCALE GENOMIC DNA]</scope>
    <source>
        <strain evidence="9">cv. O-4</strain>
    </source>
</reference>
<evidence type="ECO:0000256" key="3">
    <source>
        <dbReference type="ARBA" id="ARBA00022617"/>
    </source>
</evidence>
<dbReference type="GO" id="GO:0016705">
    <property type="term" value="F:oxidoreductase activity, acting on paired donors, with incorporation or reduction of molecular oxygen"/>
    <property type="evidence" value="ECO:0007669"/>
    <property type="project" value="InterPro"/>
</dbReference>
<comment type="similarity">
    <text evidence="2">Belongs to the cytochrome P450 family.</text>
</comment>
<organism evidence="8 9">
    <name type="scientific">Corchorus olitorius</name>
    <dbReference type="NCBI Taxonomy" id="93759"/>
    <lineage>
        <taxon>Eukaryota</taxon>
        <taxon>Viridiplantae</taxon>
        <taxon>Streptophyta</taxon>
        <taxon>Embryophyta</taxon>
        <taxon>Tracheophyta</taxon>
        <taxon>Spermatophyta</taxon>
        <taxon>Magnoliopsida</taxon>
        <taxon>eudicotyledons</taxon>
        <taxon>Gunneridae</taxon>
        <taxon>Pentapetalae</taxon>
        <taxon>rosids</taxon>
        <taxon>malvids</taxon>
        <taxon>Malvales</taxon>
        <taxon>Malvaceae</taxon>
        <taxon>Grewioideae</taxon>
        <taxon>Apeibeae</taxon>
        <taxon>Corchorus</taxon>
    </lineage>
</organism>
<keyword evidence="5" id="KW-0560">Oxidoreductase</keyword>
<evidence type="ECO:0000256" key="1">
    <source>
        <dbReference type="ARBA" id="ARBA00001971"/>
    </source>
</evidence>
<gene>
    <name evidence="8" type="ORF">COLO4_23502</name>
</gene>
<protein>
    <submittedName>
        <fullName evidence="8">Cytochrome P450</fullName>
    </submittedName>
</protein>
<sequence length="444" mass="51400">MTETLLMFFSVIHWVKSHFTLWDFAMALLGLFFFTCIHERVTKKGPMLWPVLGITPSLFLHLNDVFDWVTKALIKAEGTFHFRGFSMGGAFGIVTVDPSNVEYMLKTNFNNFPKGIYYRERFYDLLGDGIFNADDELWKKQRQLAKLNMHSSRFIEHSFQSMQCVIHQKLLKLFENLANSGHCFDLQEVLLRLTFDNICTAALGVDPGCLALDNFRQEVLFAKAFEQATELTLLRFLIPPFIFKPLMFFRIGYEKRLKKATEIVHDFADKTVRDRRNKLDKLGNLNDQSDLLSRLMETQINFPGKFFRDFCISFILAGRDTTSVALAWFFWLLHKNPDVETKILDEIYEILGHNRHDIVFTVEELKKMVYLEAALSESLRLYPSVPIELKQVLKDDVFPDGTRVKKVKVADGQSVVPKLTTTLYMKNGLMVTLKPRLVENNNGS</sequence>
<dbReference type="GO" id="GO:0005506">
    <property type="term" value="F:iron ion binding"/>
    <property type="evidence" value="ECO:0007669"/>
    <property type="project" value="InterPro"/>
</dbReference>
<proteinExistence type="inferred from homology"/>
<evidence type="ECO:0000313" key="9">
    <source>
        <dbReference type="Proteomes" id="UP000187203"/>
    </source>
</evidence>
<evidence type="ECO:0000256" key="7">
    <source>
        <dbReference type="ARBA" id="ARBA00023033"/>
    </source>
</evidence>
<dbReference type="InterPro" id="IPR002401">
    <property type="entry name" value="Cyt_P450_E_grp-I"/>
</dbReference>
<evidence type="ECO:0000256" key="2">
    <source>
        <dbReference type="ARBA" id="ARBA00010617"/>
    </source>
</evidence>
<dbReference type="InterPro" id="IPR001128">
    <property type="entry name" value="Cyt_P450"/>
</dbReference>
<keyword evidence="4" id="KW-0479">Metal-binding</keyword>
<evidence type="ECO:0000256" key="4">
    <source>
        <dbReference type="ARBA" id="ARBA00022723"/>
    </source>
</evidence>
<keyword evidence="9" id="KW-1185">Reference proteome</keyword>
<dbReference type="PRINTS" id="PR00463">
    <property type="entry name" value="EP450I"/>
</dbReference>
<dbReference type="Pfam" id="PF00067">
    <property type="entry name" value="p450"/>
    <property type="match status" value="1"/>
</dbReference>
<dbReference type="AlphaFoldDB" id="A0A1R3IG88"/>
<dbReference type="SUPFAM" id="SSF48264">
    <property type="entry name" value="Cytochrome P450"/>
    <property type="match status" value="1"/>
</dbReference>